<evidence type="ECO:0000259" key="2">
    <source>
        <dbReference type="Pfam" id="PF01636"/>
    </source>
</evidence>
<feature type="chain" id="PRO_5036927518" description="Aminoglycoside phosphotransferase domain-containing protein" evidence="1">
    <location>
        <begin position="21"/>
        <end position="340"/>
    </location>
</feature>
<gene>
    <name evidence="3" type="ORF">GCM10010979_01030</name>
</gene>
<reference evidence="3" key="1">
    <citation type="journal article" date="2014" name="Int. J. Syst. Evol. Microbiol.">
        <title>Complete genome sequence of Corynebacterium casei LMG S-19264T (=DSM 44701T), isolated from a smear-ripened cheese.</title>
        <authorList>
            <consortium name="US DOE Joint Genome Institute (JGI-PGF)"/>
            <person name="Walter F."/>
            <person name="Albersmeier A."/>
            <person name="Kalinowski J."/>
            <person name="Ruckert C."/>
        </authorList>
    </citation>
    <scope>NUCLEOTIDE SEQUENCE</scope>
    <source>
        <strain evidence="3">CGMCC 1.12813</strain>
    </source>
</reference>
<proteinExistence type="predicted"/>
<keyword evidence="1" id="KW-0732">Signal</keyword>
<evidence type="ECO:0000313" key="3">
    <source>
        <dbReference type="EMBL" id="GGA90134.1"/>
    </source>
</evidence>
<dbReference type="EMBL" id="BMGB01000001">
    <property type="protein sequence ID" value="GGA90134.1"/>
    <property type="molecule type" value="Genomic_DNA"/>
</dbReference>
<feature type="domain" description="Aminoglycoside phosphotransferase" evidence="2">
    <location>
        <begin position="41"/>
        <end position="260"/>
    </location>
</feature>
<dbReference type="Pfam" id="PF01636">
    <property type="entry name" value="APH"/>
    <property type="match status" value="1"/>
</dbReference>
<evidence type="ECO:0000313" key="4">
    <source>
        <dbReference type="Proteomes" id="UP000606922"/>
    </source>
</evidence>
<dbReference type="SUPFAM" id="SSF56112">
    <property type="entry name" value="Protein kinase-like (PK-like)"/>
    <property type="match status" value="1"/>
</dbReference>
<reference evidence="3" key="2">
    <citation type="submission" date="2020-09" db="EMBL/GenBank/DDBJ databases">
        <authorList>
            <person name="Sun Q."/>
            <person name="Zhou Y."/>
        </authorList>
    </citation>
    <scope>NUCLEOTIDE SEQUENCE</scope>
    <source>
        <strain evidence="3">CGMCC 1.12813</strain>
    </source>
</reference>
<dbReference type="Gene3D" id="3.90.1200.10">
    <property type="match status" value="1"/>
</dbReference>
<sequence>MWRSTLLGMARSHLTLAALATSAVDDLDLVATSSFGSAQNNDFDAALLTARDGRHLIIRVPRNERAEAEQSADLVALRAISAGVRTRLPFAVSSYVGQVPVSGTRAVVYDFVYGTKVGLGRLDAGPRGLAAAIGSSVAAVHMLPTSFVADAGLPVLAAGECLRAAVSVMDRASATGLVPPALLGRWERATEDSKLWQFQTTPINNALSADSFLSADGVVTGLLGWQELRVGDPARDLSWLLGAPEAVADSAFDAYTAVRGSGDRHVRQRAKLYAELEIAKWLLHGTDTRSTEIVDDAVEMLSALVDSTLNDVMNPLNPQTMETSTIEDVEALLDRTERAV</sequence>
<accession>A0A916SAY3</accession>
<dbReference type="InterPro" id="IPR002575">
    <property type="entry name" value="Aminoglycoside_PTrfase"/>
</dbReference>
<feature type="signal peptide" evidence="1">
    <location>
        <begin position="1"/>
        <end position="20"/>
    </location>
</feature>
<protein>
    <recommendedName>
        <fullName evidence="2">Aminoglycoside phosphotransferase domain-containing protein</fullName>
    </recommendedName>
</protein>
<organism evidence="3 4">
    <name type="scientific">Conyzicola nivalis</name>
    <dbReference type="NCBI Taxonomy" id="1477021"/>
    <lineage>
        <taxon>Bacteria</taxon>
        <taxon>Bacillati</taxon>
        <taxon>Actinomycetota</taxon>
        <taxon>Actinomycetes</taxon>
        <taxon>Micrococcales</taxon>
        <taxon>Microbacteriaceae</taxon>
        <taxon>Conyzicola</taxon>
    </lineage>
</organism>
<dbReference type="AlphaFoldDB" id="A0A916SAY3"/>
<comment type="caution">
    <text evidence="3">The sequence shown here is derived from an EMBL/GenBank/DDBJ whole genome shotgun (WGS) entry which is preliminary data.</text>
</comment>
<dbReference type="InterPro" id="IPR011009">
    <property type="entry name" value="Kinase-like_dom_sf"/>
</dbReference>
<keyword evidence="4" id="KW-1185">Reference proteome</keyword>
<name>A0A916SAY3_9MICO</name>
<evidence type="ECO:0000256" key="1">
    <source>
        <dbReference type="SAM" id="SignalP"/>
    </source>
</evidence>
<dbReference type="Proteomes" id="UP000606922">
    <property type="component" value="Unassembled WGS sequence"/>
</dbReference>